<dbReference type="GO" id="GO:0046982">
    <property type="term" value="F:protein heterodimerization activity"/>
    <property type="evidence" value="ECO:0007669"/>
    <property type="project" value="InterPro"/>
</dbReference>
<evidence type="ECO:0000313" key="8">
    <source>
        <dbReference type="EMBL" id="PVH97574.1"/>
    </source>
</evidence>
<keyword evidence="5" id="KW-0539">Nucleus</keyword>
<feature type="region of interest" description="Disordered" evidence="6">
    <location>
        <begin position="315"/>
        <end position="340"/>
    </location>
</feature>
<evidence type="ECO:0000256" key="5">
    <source>
        <dbReference type="ARBA" id="ARBA00023242"/>
    </source>
</evidence>
<proteinExistence type="inferred from homology"/>
<evidence type="ECO:0000256" key="3">
    <source>
        <dbReference type="ARBA" id="ARBA00023015"/>
    </source>
</evidence>
<evidence type="ECO:0000313" key="9">
    <source>
        <dbReference type="Proteomes" id="UP000244855"/>
    </source>
</evidence>
<reference evidence="8 9" key="1">
    <citation type="journal article" date="2018" name="Sci. Rep.">
        <title>Comparative genomics provides insights into the lifestyle and reveals functional heterogeneity of dark septate endophytic fungi.</title>
        <authorList>
            <person name="Knapp D.G."/>
            <person name="Nemeth J.B."/>
            <person name="Barry K."/>
            <person name="Hainaut M."/>
            <person name="Henrissat B."/>
            <person name="Johnson J."/>
            <person name="Kuo A."/>
            <person name="Lim J.H.P."/>
            <person name="Lipzen A."/>
            <person name="Nolan M."/>
            <person name="Ohm R.A."/>
            <person name="Tamas L."/>
            <person name="Grigoriev I.V."/>
            <person name="Spatafora J.W."/>
            <person name="Nagy L.G."/>
            <person name="Kovacs G.M."/>
        </authorList>
    </citation>
    <scope>NUCLEOTIDE SEQUENCE [LARGE SCALE GENOMIC DNA]</scope>
    <source>
        <strain evidence="8 9">DSE2036</strain>
    </source>
</reference>
<dbReference type="CDD" id="cd08048">
    <property type="entry name" value="HFD_TAF11"/>
    <property type="match status" value="1"/>
</dbReference>
<feature type="compositionally biased region" description="Acidic residues" evidence="6">
    <location>
        <begin position="114"/>
        <end position="127"/>
    </location>
</feature>
<dbReference type="InterPro" id="IPR006809">
    <property type="entry name" value="TAFII28_dom"/>
</dbReference>
<keyword evidence="3" id="KW-0805">Transcription regulation</keyword>
<feature type="region of interest" description="Disordered" evidence="6">
    <location>
        <begin position="1"/>
        <end position="127"/>
    </location>
</feature>
<dbReference type="STRING" id="97972.A0A2V1DKB9"/>
<keyword evidence="9" id="KW-1185">Reference proteome</keyword>
<organism evidence="8 9">
    <name type="scientific">Periconia macrospinosa</name>
    <dbReference type="NCBI Taxonomy" id="97972"/>
    <lineage>
        <taxon>Eukaryota</taxon>
        <taxon>Fungi</taxon>
        <taxon>Dikarya</taxon>
        <taxon>Ascomycota</taxon>
        <taxon>Pezizomycotina</taxon>
        <taxon>Dothideomycetes</taxon>
        <taxon>Pleosporomycetidae</taxon>
        <taxon>Pleosporales</taxon>
        <taxon>Massarineae</taxon>
        <taxon>Periconiaceae</taxon>
        <taxon>Periconia</taxon>
    </lineage>
</organism>
<evidence type="ECO:0000256" key="1">
    <source>
        <dbReference type="ARBA" id="ARBA00004123"/>
    </source>
</evidence>
<dbReference type="InterPro" id="IPR045127">
    <property type="entry name" value="TAF11-like"/>
</dbReference>
<dbReference type="OrthoDB" id="28335at2759"/>
<dbReference type="Proteomes" id="UP000244855">
    <property type="component" value="Unassembled WGS sequence"/>
</dbReference>
<dbReference type="EMBL" id="KZ805433">
    <property type="protein sequence ID" value="PVH97574.1"/>
    <property type="molecule type" value="Genomic_DNA"/>
</dbReference>
<evidence type="ECO:0000259" key="7">
    <source>
        <dbReference type="Pfam" id="PF04719"/>
    </source>
</evidence>
<dbReference type="SUPFAM" id="SSF47113">
    <property type="entry name" value="Histone-fold"/>
    <property type="match status" value="1"/>
</dbReference>
<dbReference type="AlphaFoldDB" id="A0A2V1DKB9"/>
<dbReference type="PANTHER" id="PTHR13218:SF8">
    <property type="entry name" value="TRANSCRIPTION INITIATION FACTOR TFIID SUBUNIT 11"/>
    <property type="match status" value="1"/>
</dbReference>
<sequence>MASPPHIPQLNVPRKRSSISSISSVAKKRKPSALRNSFAPENDSAAGSPMAYERSPSVDSVATGSLANGVGGKKRKRKDGDNMSATGASMRGGGKRNNNEAGSSTGPAGANNDGDNDDEEDDDLEEDVDTMLEGGRATEASKKQDKEHERILMQAMTPSQSDRYATYRRIRLRPQIVRRLVNQTLSQSVPGPVVIAVTSYSKAFIGELIDRALTVRDEWAAARTHLPNPNLPPQLLNRGLTDAFAHKPDAKPMPNHIVESGLYKNQVDPKEGYWVEVPKETSLQDRLKECDKGPLTPDHLREALRRYKRDRDGGGAGFAGLSLEGPERTLGRTGGKRLFR</sequence>
<keyword evidence="4" id="KW-0804">Transcription</keyword>
<dbReference type="GO" id="GO:0016251">
    <property type="term" value="F:RNA polymerase II general transcription initiation factor activity"/>
    <property type="evidence" value="ECO:0007669"/>
    <property type="project" value="TreeGrafter"/>
</dbReference>
<protein>
    <recommendedName>
        <fullName evidence="7">TAFII28-like protein domain-containing protein</fullName>
    </recommendedName>
</protein>
<name>A0A2V1DKB9_9PLEO</name>
<dbReference type="InterPro" id="IPR009072">
    <property type="entry name" value="Histone-fold"/>
</dbReference>
<accession>A0A2V1DKB9</accession>
<dbReference type="Gene3D" id="1.10.20.10">
    <property type="entry name" value="Histone, subunit A"/>
    <property type="match status" value="1"/>
</dbReference>
<feature type="domain" description="TAFII28-like protein" evidence="7">
    <location>
        <begin position="151"/>
        <end position="223"/>
    </location>
</feature>
<dbReference type="PANTHER" id="PTHR13218">
    <property type="entry name" value="TRANSCRIPTION INITIATION FACTOR TFIID SUBUNIT 11-RELATED"/>
    <property type="match status" value="1"/>
</dbReference>
<dbReference type="GO" id="GO:0005669">
    <property type="term" value="C:transcription factor TFIID complex"/>
    <property type="evidence" value="ECO:0007669"/>
    <property type="project" value="InterPro"/>
</dbReference>
<comment type="subcellular location">
    <subcellularLocation>
        <location evidence="1">Nucleus</location>
    </subcellularLocation>
</comment>
<feature type="compositionally biased region" description="Polar residues" evidence="6">
    <location>
        <begin position="57"/>
        <end position="66"/>
    </location>
</feature>
<evidence type="ECO:0000256" key="4">
    <source>
        <dbReference type="ARBA" id="ARBA00023163"/>
    </source>
</evidence>
<gene>
    <name evidence="8" type="ORF">DM02DRAFT_616449</name>
</gene>
<dbReference type="Pfam" id="PF04719">
    <property type="entry name" value="TAFII28"/>
    <property type="match status" value="1"/>
</dbReference>
<evidence type="ECO:0000256" key="6">
    <source>
        <dbReference type="SAM" id="MobiDB-lite"/>
    </source>
</evidence>
<dbReference type="GO" id="GO:0051123">
    <property type="term" value="P:RNA polymerase II preinitiation complex assembly"/>
    <property type="evidence" value="ECO:0007669"/>
    <property type="project" value="InterPro"/>
</dbReference>
<evidence type="ECO:0000256" key="2">
    <source>
        <dbReference type="ARBA" id="ARBA00009788"/>
    </source>
</evidence>
<comment type="similarity">
    <text evidence="2">Belongs to the TAF11 family.</text>
</comment>